<evidence type="ECO:0000256" key="1">
    <source>
        <dbReference type="ARBA" id="ARBA00010646"/>
    </source>
</evidence>
<keyword evidence="5" id="KW-1133">Transmembrane helix</keyword>
<reference evidence="6 7" key="1">
    <citation type="submission" date="2019-07" db="EMBL/GenBank/DDBJ databases">
        <title>Genomic Encyclopedia of Archaeal and Bacterial Type Strains, Phase II (KMG-II): from individual species to whole genera.</title>
        <authorList>
            <person name="Goeker M."/>
        </authorList>
    </citation>
    <scope>NUCLEOTIDE SEQUENCE [LARGE SCALE GENOMIC DNA]</scope>
    <source>
        <strain evidence="6 7">ATCC BAA-1854</strain>
    </source>
</reference>
<accession>A0A562TPS9</accession>
<comment type="caution">
    <text evidence="6">The sequence shown here is derived from an EMBL/GenBank/DDBJ whole genome shotgun (WGS) entry which is preliminary data.</text>
</comment>
<feature type="transmembrane region" description="Helical" evidence="5">
    <location>
        <begin position="6"/>
        <end position="23"/>
    </location>
</feature>
<dbReference type="GO" id="GO:0009253">
    <property type="term" value="P:peptidoglycan catabolic process"/>
    <property type="evidence" value="ECO:0007669"/>
    <property type="project" value="InterPro"/>
</dbReference>
<keyword evidence="3" id="KW-0326">Glycosidase</keyword>
<dbReference type="SMART" id="SM00641">
    <property type="entry name" value="Glyco_25"/>
    <property type="match status" value="1"/>
</dbReference>
<evidence type="ECO:0000256" key="4">
    <source>
        <dbReference type="SAM" id="MobiDB-lite"/>
    </source>
</evidence>
<dbReference type="InterPro" id="IPR002053">
    <property type="entry name" value="Glyco_hydro_25"/>
</dbReference>
<dbReference type="GO" id="GO:0016052">
    <property type="term" value="P:carbohydrate catabolic process"/>
    <property type="evidence" value="ECO:0007669"/>
    <property type="project" value="TreeGrafter"/>
</dbReference>
<dbReference type="CDD" id="cd06524">
    <property type="entry name" value="GH25_YegX-like"/>
    <property type="match status" value="1"/>
</dbReference>
<feature type="region of interest" description="Disordered" evidence="4">
    <location>
        <begin position="54"/>
        <end position="79"/>
    </location>
</feature>
<dbReference type="Proteomes" id="UP000317010">
    <property type="component" value="Unassembled WGS sequence"/>
</dbReference>
<organism evidence="6 7">
    <name type="scientific">Mucilaginibacter frigoritolerans</name>
    <dbReference type="NCBI Taxonomy" id="652788"/>
    <lineage>
        <taxon>Bacteria</taxon>
        <taxon>Pseudomonadati</taxon>
        <taxon>Bacteroidota</taxon>
        <taxon>Sphingobacteriia</taxon>
        <taxon>Sphingobacteriales</taxon>
        <taxon>Sphingobacteriaceae</taxon>
        <taxon>Mucilaginibacter</taxon>
    </lineage>
</organism>
<evidence type="ECO:0000313" key="6">
    <source>
        <dbReference type="EMBL" id="TWI94850.1"/>
    </source>
</evidence>
<dbReference type="PANTHER" id="PTHR34135">
    <property type="entry name" value="LYSOZYME"/>
    <property type="match status" value="1"/>
</dbReference>
<keyword evidence="5" id="KW-0812">Transmembrane</keyword>
<comment type="similarity">
    <text evidence="1">Belongs to the glycosyl hydrolase 25 family.</text>
</comment>
<dbReference type="GO" id="GO:0003796">
    <property type="term" value="F:lysozyme activity"/>
    <property type="evidence" value="ECO:0007669"/>
    <property type="project" value="InterPro"/>
</dbReference>
<sequence length="342" mass="39999">MLFFLVQSYCLFGSIDLLFYYRLCLFCSLNNIYNQIQPCILYFYHVATPIKKKAPERKTPEKKSPVKKRTPPKKRKTSNGTPLQVKFVIAIIILVLLSPFYYGYVLKSFSSGWRWIKDFGSNPHYHTYTDFNIPIPNQYSIHGIDVSSYQGKIDWQKVKNMDEDDVHISFAYIKATEGILQVDPYFQRNWREAAKMGIVCGAYHYFRPKLNSKLQAYFFLQTVNIEKGDLPMVVDIERLDGLPPAKMREELQVFLSEIEARTGSKPVIYSGLKFYQDNLQGYFDSYNLWIAHYYHPELDVSKSTNWKFWQHSDKAKVNGINHVVDFNVFNGDGVAFKKMLIQ</sequence>
<dbReference type="OrthoDB" id="9798192at2"/>
<evidence type="ECO:0000256" key="2">
    <source>
        <dbReference type="ARBA" id="ARBA00022801"/>
    </source>
</evidence>
<proteinExistence type="inferred from homology"/>
<evidence type="ECO:0000256" key="5">
    <source>
        <dbReference type="SAM" id="Phobius"/>
    </source>
</evidence>
<evidence type="ECO:0000313" key="7">
    <source>
        <dbReference type="Proteomes" id="UP000317010"/>
    </source>
</evidence>
<dbReference type="PROSITE" id="PS51904">
    <property type="entry name" value="GLYCOSYL_HYDROL_F25_2"/>
    <property type="match status" value="1"/>
</dbReference>
<feature type="transmembrane region" description="Helical" evidence="5">
    <location>
        <begin position="83"/>
        <end position="104"/>
    </location>
</feature>
<dbReference type="InterPro" id="IPR018077">
    <property type="entry name" value="Glyco_hydro_fam25_subgr"/>
</dbReference>
<evidence type="ECO:0000256" key="3">
    <source>
        <dbReference type="ARBA" id="ARBA00023295"/>
    </source>
</evidence>
<protein>
    <submittedName>
        <fullName evidence="6">Lysozyme</fullName>
    </submittedName>
</protein>
<dbReference type="SUPFAM" id="SSF51445">
    <property type="entry name" value="(Trans)glycosidases"/>
    <property type="match status" value="1"/>
</dbReference>
<dbReference type="InterPro" id="IPR017853">
    <property type="entry name" value="GH"/>
</dbReference>
<keyword evidence="7" id="KW-1185">Reference proteome</keyword>
<dbReference type="Pfam" id="PF01183">
    <property type="entry name" value="Glyco_hydro_25"/>
    <property type="match status" value="1"/>
</dbReference>
<dbReference type="GO" id="GO:0016998">
    <property type="term" value="P:cell wall macromolecule catabolic process"/>
    <property type="evidence" value="ECO:0007669"/>
    <property type="project" value="InterPro"/>
</dbReference>
<gene>
    <name evidence="6" type="ORF">JN11_04632</name>
</gene>
<keyword evidence="5" id="KW-0472">Membrane</keyword>
<name>A0A562TPS9_9SPHI</name>
<feature type="compositionally biased region" description="Basic residues" evidence="4">
    <location>
        <begin position="65"/>
        <end position="77"/>
    </location>
</feature>
<dbReference type="Gene3D" id="3.20.20.80">
    <property type="entry name" value="Glycosidases"/>
    <property type="match status" value="1"/>
</dbReference>
<keyword evidence="2" id="KW-0378">Hydrolase</keyword>
<dbReference type="AlphaFoldDB" id="A0A562TPS9"/>
<dbReference type="PANTHER" id="PTHR34135:SF2">
    <property type="entry name" value="LYSOZYME"/>
    <property type="match status" value="1"/>
</dbReference>
<dbReference type="EMBL" id="VLLI01000018">
    <property type="protein sequence ID" value="TWI94850.1"/>
    <property type="molecule type" value="Genomic_DNA"/>
</dbReference>